<accession>A0ABS9BDQ1</accession>
<evidence type="ECO:0000256" key="6">
    <source>
        <dbReference type="ARBA" id="ARBA00023002"/>
    </source>
</evidence>
<dbReference type="PANTHER" id="PTHR48069">
    <property type="entry name" value="DIHYDROFOLATE REDUCTASE"/>
    <property type="match status" value="1"/>
</dbReference>
<dbReference type="Proteomes" id="UP001200145">
    <property type="component" value="Unassembled WGS sequence"/>
</dbReference>
<dbReference type="InterPro" id="IPR001796">
    <property type="entry name" value="DHFR_dom"/>
</dbReference>
<keyword evidence="11" id="KW-1185">Reference proteome</keyword>
<keyword evidence="4 8" id="KW-0554">One-carbon metabolism</keyword>
<evidence type="ECO:0000256" key="4">
    <source>
        <dbReference type="ARBA" id="ARBA00022563"/>
    </source>
</evidence>
<evidence type="ECO:0000259" key="9">
    <source>
        <dbReference type="PROSITE" id="PS51330"/>
    </source>
</evidence>
<dbReference type="EMBL" id="JAKEVY010000001">
    <property type="protein sequence ID" value="MCF1713841.1"/>
    <property type="molecule type" value="Genomic_DNA"/>
</dbReference>
<evidence type="ECO:0000256" key="5">
    <source>
        <dbReference type="ARBA" id="ARBA00022857"/>
    </source>
</evidence>
<dbReference type="PROSITE" id="PS51330">
    <property type="entry name" value="DHFR_2"/>
    <property type="match status" value="1"/>
</dbReference>
<evidence type="ECO:0000256" key="1">
    <source>
        <dbReference type="ARBA" id="ARBA00004903"/>
    </source>
</evidence>
<dbReference type="PANTHER" id="PTHR48069:SF3">
    <property type="entry name" value="DIHYDROFOLATE REDUCTASE"/>
    <property type="match status" value="1"/>
</dbReference>
<feature type="domain" description="DHFR" evidence="9">
    <location>
        <begin position="2"/>
        <end position="162"/>
    </location>
</feature>
<dbReference type="Pfam" id="PF00186">
    <property type="entry name" value="DHFR_1"/>
    <property type="match status" value="1"/>
</dbReference>
<comment type="similarity">
    <text evidence="2 8">Belongs to the dihydrofolate reductase family.</text>
</comment>
<protein>
    <recommendedName>
        <fullName evidence="3 8">Dihydrofolate reductase</fullName>
        <ecNumber evidence="3 8">1.5.1.3</ecNumber>
    </recommendedName>
</protein>
<comment type="function">
    <text evidence="7 8">Key enzyme in folate metabolism. Catalyzes an essential reaction for de novo glycine and purine synthesis, and for DNA precursor synthesis.</text>
</comment>
<sequence>MKISLVVAVSENQVIGKDNQLLWRLPNDLKFFKNTTWAMPVIMGRKTFQSLGKPLTGRTNIVLTTRNNWEAEGVIVAHDWTTALTAARETDAKEVFVIGGGDIYQQSLAFCHRVYQTRVHTTIEGDTYFPELPAAEWTLHSRLDFPADAKHAYPYSFEIWDRIGNDPNEA</sequence>
<comment type="catalytic activity">
    <reaction evidence="8">
        <text>(6S)-5,6,7,8-tetrahydrofolate + NADP(+) = 7,8-dihydrofolate + NADPH + H(+)</text>
        <dbReference type="Rhea" id="RHEA:15009"/>
        <dbReference type="ChEBI" id="CHEBI:15378"/>
        <dbReference type="ChEBI" id="CHEBI:57451"/>
        <dbReference type="ChEBI" id="CHEBI:57453"/>
        <dbReference type="ChEBI" id="CHEBI:57783"/>
        <dbReference type="ChEBI" id="CHEBI:58349"/>
        <dbReference type="EC" id="1.5.1.3"/>
    </reaction>
</comment>
<dbReference type="SUPFAM" id="SSF53597">
    <property type="entry name" value="Dihydrofolate reductase-like"/>
    <property type="match status" value="1"/>
</dbReference>
<evidence type="ECO:0000313" key="11">
    <source>
        <dbReference type="Proteomes" id="UP001200145"/>
    </source>
</evidence>
<evidence type="ECO:0000313" key="10">
    <source>
        <dbReference type="EMBL" id="MCF1713841.1"/>
    </source>
</evidence>
<dbReference type="CDD" id="cd00209">
    <property type="entry name" value="DHFR"/>
    <property type="match status" value="1"/>
</dbReference>
<proteinExistence type="inferred from homology"/>
<reference evidence="10 11" key="1">
    <citation type="submission" date="2022-01" db="EMBL/GenBank/DDBJ databases">
        <title>Flavihumibacter sp. nov., isolated from sediment of a river.</title>
        <authorList>
            <person name="Liu H."/>
        </authorList>
    </citation>
    <scope>NUCLEOTIDE SEQUENCE [LARGE SCALE GENOMIC DNA]</scope>
    <source>
        <strain evidence="10 11">RY-1</strain>
    </source>
</reference>
<comment type="pathway">
    <text evidence="1 8">Cofactor biosynthesis; tetrahydrofolate biosynthesis; 5,6,7,8-tetrahydrofolate from 7,8-dihydrofolate: step 1/1.</text>
</comment>
<evidence type="ECO:0000256" key="8">
    <source>
        <dbReference type="PIRNR" id="PIRNR000194"/>
    </source>
</evidence>
<keyword evidence="6 8" id="KW-0560">Oxidoreductase</keyword>
<dbReference type="RefSeq" id="WP_234864368.1">
    <property type="nucleotide sequence ID" value="NZ_JAKEVY010000001.1"/>
</dbReference>
<evidence type="ECO:0000256" key="3">
    <source>
        <dbReference type="ARBA" id="ARBA00012856"/>
    </source>
</evidence>
<evidence type="ECO:0000256" key="2">
    <source>
        <dbReference type="ARBA" id="ARBA00009539"/>
    </source>
</evidence>
<dbReference type="InterPro" id="IPR012259">
    <property type="entry name" value="DHFR"/>
</dbReference>
<dbReference type="EC" id="1.5.1.3" evidence="3 8"/>
<dbReference type="Gene3D" id="3.40.430.10">
    <property type="entry name" value="Dihydrofolate Reductase, subunit A"/>
    <property type="match status" value="1"/>
</dbReference>
<keyword evidence="5 8" id="KW-0521">NADP</keyword>
<gene>
    <name evidence="10" type="ORF">L0U88_04255</name>
</gene>
<dbReference type="InterPro" id="IPR024072">
    <property type="entry name" value="DHFR-like_dom_sf"/>
</dbReference>
<dbReference type="PRINTS" id="PR00070">
    <property type="entry name" value="DHFR"/>
</dbReference>
<dbReference type="PIRSF" id="PIRSF000194">
    <property type="entry name" value="DHFR"/>
    <property type="match status" value="1"/>
</dbReference>
<name>A0ABS9BDQ1_9BACT</name>
<evidence type="ECO:0000256" key="7">
    <source>
        <dbReference type="ARBA" id="ARBA00025067"/>
    </source>
</evidence>
<comment type="caution">
    <text evidence="10">The sequence shown here is derived from an EMBL/GenBank/DDBJ whole genome shotgun (WGS) entry which is preliminary data.</text>
</comment>
<organism evidence="10 11">
    <name type="scientific">Flavihumibacter fluminis</name>
    <dbReference type="NCBI Taxonomy" id="2909236"/>
    <lineage>
        <taxon>Bacteria</taxon>
        <taxon>Pseudomonadati</taxon>
        <taxon>Bacteroidota</taxon>
        <taxon>Chitinophagia</taxon>
        <taxon>Chitinophagales</taxon>
        <taxon>Chitinophagaceae</taxon>
        <taxon>Flavihumibacter</taxon>
    </lineage>
</organism>